<feature type="chain" id="PRO_5043505375" description="Defective in cullin neddylation protein" evidence="1">
    <location>
        <begin position="21"/>
        <end position="94"/>
    </location>
</feature>
<dbReference type="Proteomes" id="UP001162029">
    <property type="component" value="Unassembled WGS sequence"/>
</dbReference>
<comment type="caution">
    <text evidence="2">The sequence shown here is derived from an EMBL/GenBank/DDBJ whole genome shotgun (WGS) entry which is preliminary data.</text>
</comment>
<dbReference type="AlphaFoldDB" id="A0AAV0UB15"/>
<protein>
    <recommendedName>
        <fullName evidence="4">Defective in cullin neddylation protein</fullName>
    </recommendedName>
</protein>
<evidence type="ECO:0000313" key="3">
    <source>
        <dbReference type="Proteomes" id="UP001162029"/>
    </source>
</evidence>
<name>A0AAV0UB15_9STRA</name>
<proteinExistence type="predicted"/>
<organism evidence="2 3">
    <name type="scientific">Peronospora destructor</name>
    <dbReference type="NCBI Taxonomy" id="86335"/>
    <lineage>
        <taxon>Eukaryota</taxon>
        <taxon>Sar</taxon>
        <taxon>Stramenopiles</taxon>
        <taxon>Oomycota</taxon>
        <taxon>Peronosporomycetes</taxon>
        <taxon>Peronosporales</taxon>
        <taxon>Peronosporaceae</taxon>
        <taxon>Peronospora</taxon>
    </lineage>
</organism>
<sequence>MFTSSRWWTLSVAFGTRTDALLLVSLCRDNRGSLRVCGVYIYNQGSQLNAEIKQWDVKVLMLIWQIHPDKRHLDKVAAKEFWRYFFAFMKVKLR</sequence>
<gene>
    <name evidence="2" type="ORF">PDE001_LOCUS5568</name>
</gene>
<reference evidence="2" key="1">
    <citation type="submission" date="2022-12" db="EMBL/GenBank/DDBJ databases">
        <authorList>
            <person name="Webb A."/>
        </authorList>
    </citation>
    <scope>NUCLEOTIDE SEQUENCE</scope>
    <source>
        <strain evidence="2">Pd1</strain>
    </source>
</reference>
<keyword evidence="3" id="KW-1185">Reference proteome</keyword>
<evidence type="ECO:0000313" key="2">
    <source>
        <dbReference type="EMBL" id="CAI5733976.1"/>
    </source>
</evidence>
<evidence type="ECO:0008006" key="4">
    <source>
        <dbReference type="Google" id="ProtNLM"/>
    </source>
</evidence>
<keyword evidence="1" id="KW-0732">Signal</keyword>
<evidence type="ECO:0000256" key="1">
    <source>
        <dbReference type="SAM" id="SignalP"/>
    </source>
</evidence>
<feature type="signal peptide" evidence="1">
    <location>
        <begin position="1"/>
        <end position="20"/>
    </location>
</feature>
<dbReference type="Gene3D" id="3.40.50.11990">
    <property type="entry name" value="RNA polymerase II accessory factor, Cdc73 C-terminal domain"/>
    <property type="match status" value="1"/>
</dbReference>
<accession>A0AAV0UB15</accession>
<dbReference type="EMBL" id="CANTFM010001038">
    <property type="protein sequence ID" value="CAI5733976.1"/>
    <property type="molecule type" value="Genomic_DNA"/>
</dbReference>
<dbReference type="InterPro" id="IPR038103">
    <property type="entry name" value="CDC73_C_sf"/>
</dbReference>